<dbReference type="OrthoDB" id="331602at2759"/>
<name>A0A8S9YQ99_9TREM</name>
<evidence type="ECO:0000313" key="3">
    <source>
        <dbReference type="Proteomes" id="UP000822476"/>
    </source>
</evidence>
<evidence type="ECO:0000256" key="1">
    <source>
        <dbReference type="SAM" id="Coils"/>
    </source>
</evidence>
<evidence type="ECO:0000313" key="2">
    <source>
        <dbReference type="EMBL" id="KAF7235927.1"/>
    </source>
</evidence>
<reference evidence="2" key="1">
    <citation type="submission" date="2019-07" db="EMBL/GenBank/DDBJ databases">
        <title>Annotation for the trematode Paragonimus miyazaki's.</title>
        <authorList>
            <person name="Choi Y.-J."/>
        </authorList>
    </citation>
    <scope>NUCLEOTIDE SEQUENCE</scope>
    <source>
        <strain evidence="2">Japan</strain>
    </source>
</reference>
<sequence>MLMYSPVIWARCFDADEINSPELFHNSKLAVIAAQKRSAEFALSTLQLDHERQVKEFKSEKRELESEVSVLLRNRAVLNTKAELPEEEGKNSQLGSDQFPGKAVERLDQVVKACNAVESSILSELERLRKEAISNRHCQMELERANAESSAKIGELNTLLEARSRRLKELEAFVEEKKNDLAEYGRLKLRSEQLEMKTKNLEDCLKLKENRISTSKGIGYLARLELEYERLKTTYKNLSKERAEWLITKEENNELINQVEHLKNWRQRALNAENALTEMQSLEISFQSSPLVSASRVSVTRLCHLERENELLLAEHGRLRSE</sequence>
<accession>A0A8S9YQ99</accession>
<comment type="caution">
    <text evidence="2">The sequence shown here is derived from an EMBL/GenBank/DDBJ whole genome shotgun (WGS) entry which is preliminary data.</text>
</comment>
<keyword evidence="3" id="KW-1185">Reference proteome</keyword>
<dbReference type="EMBL" id="JTDE01008075">
    <property type="protein sequence ID" value="KAF7235927.1"/>
    <property type="molecule type" value="Genomic_DNA"/>
</dbReference>
<gene>
    <name evidence="2" type="ORF">EG68_10899</name>
</gene>
<organism evidence="2 3">
    <name type="scientific">Paragonimus skrjabini miyazakii</name>
    <dbReference type="NCBI Taxonomy" id="59628"/>
    <lineage>
        <taxon>Eukaryota</taxon>
        <taxon>Metazoa</taxon>
        <taxon>Spiralia</taxon>
        <taxon>Lophotrochozoa</taxon>
        <taxon>Platyhelminthes</taxon>
        <taxon>Trematoda</taxon>
        <taxon>Digenea</taxon>
        <taxon>Plagiorchiida</taxon>
        <taxon>Troglotremata</taxon>
        <taxon>Troglotrematidae</taxon>
        <taxon>Paragonimus</taxon>
    </lineage>
</organism>
<proteinExistence type="predicted"/>
<protein>
    <submittedName>
        <fullName evidence="2">Uncharacterized protein</fullName>
    </submittedName>
</protein>
<keyword evidence="1" id="KW-0175">Coiled coil</keyword>
<feature type="coiled-coil region" evidence="1">
    <location>
        <begin position="47"/>
        <end position="81"/>
    </location>
</feature>
<dbReference type="Proteomes" id="UP000822476">
    <property type="component" value="Unassembled WGS sequence"/>
</dbReference>
<feature type="coiled-coil region" evidence="1">
    <location>
        <begin position="160"/>
        <end position="282"/>
    </location>
</feature>
<dbReference type="AlphaFoldDB" id="A0A8S9YQ99"/>